<dbReference type="Pfam" id="PF03099">
    <property type="entry name" value="BPL_LplA_LipB"/>
    <property type="match status" value="1"/>
</dbReference>
<dbReference type="RefSeq" id="WP_012796090.1">
    <property type="nucleotide sequence ID" value="NZ_FOWS01000008.1"/>
</dbReference>
<name>A0A837D7U8_9PSEU</name>
<dbReference type="EMBL" id="JRZE01000004">
    <property type="protein sequence ID" value="KHF43873.1"/>
    <property type="molecule type" value="Genomic_DNA"/>
</dbReference>
<sequence length="275" mass="28781">MTTPQKIDAERLRSRLLAPAGPYAAIDVVSRTGSTNADLRVRAAEGASDRTVLLAEEQTAGVGRRGRTWASPAGSGVYLSVLLRPAEVPPASLGSLAMVAGLALTDVAAELGVDAVLKWPNDMLAGPDRAKCAGVLAEAVSTGDSAVVCGIGLNVLPLREPVSPGPGGQPATSLADQGARTTDRTEVAASLLAALHERELAWRRARGDLEMAGLLDTYRERCATLGREVRLEITGGRSRYCRVVDIHPTGALVVDEDGFWSTVFAADVVHLRPAS</sequence>
<dbReference type="Proteomes" id="UP000030848">
    <property type="component" value="Unassembled WGS sequence"/>
</dbReference>
<dbReference type="GO" id="GO:0004077">
    <property type="term" value="F:biotin--[biotin carboxyl-carrier protein] ligase activity"/>
    <property type="evidence" value="ECO:0007669"/>
    <property type="project" value="UniProtKB-EC"/>
</dbReference>
<dbReference type="PANTHER" id="PTHR12835:SF5">
    <property type="entry name" value="BIOTIN--PROTEIN LIGASE"/>
    <property type="match status" value="1"/>
</dbReference>
<dbReference type="PROSITE" id="PS51733">
    <property type="entry name" value="BPL_LPL_CATALYTIC"/>
    <property type="match status" value="1"/>
</dbReference>
<dbReference type="NCBIfam" id="TIGR00121">
    <property type="entry name" value="birA_ligase"/>
    <property type="match status" value="1"/>
</dbReference>
<dbReference type="EC" id="6.3.4.15" evidence="4"/>
<dbReference type="SMR" id="A0A837D7U8"/>
<dbReference type="PANTHER" id="PTHR12835">
    <property type="entry name" value="BIOTIN PROTEIN LIGASE"/>
    <property type="match status" value="1"/>
</dbReference>
<dbReference type="Gene3D" id="2.30.30.100">
    <property type="match status" value="1"/>
</dbReference>
<dbReference type="InterPro" id="IPR004143">
    <property type="entry name" value="BPL_LPL_catalytic"/>
</dbReference>
<reference evidence="4 5" key="1">
    <citation type="submission" date="2014-10" db="EMBL/GenBank/DDBJ databases">
        <title>Genome sequence of Micropolyspora internatus JCM3315.</title>
        <authorList>
            <person name="Shin S.-K."/>
            <person name="Yi H."/>
        </authorList>
    </citation>
    <scope>NUCLEOTIDE SEQUENCE [LARGE SCALE GENOMIC DNA]</scope>
    <source>
        <strain evidence="4 5">JCM 3315</strain>
    </source>
</reference>
<accession>A0A837D7U8</accession>
<evidence type="ECO:0000313" key="5">
    <source>
        <dbReference type="Proteomes" id="UP000030848"/>
    </source>
</evidence>
<keyword evidence="1 4" id="KW-0436">Ligase</keyword>
<evidence type="ECO:0000256" key="1">
    <source>
        <dbReference type="ARBA" id="ARBA00022598"/>
    </source>
</evidence>
<evidence type="ECO:0000259" key="3">
    <source>
        <dbReference type="PROSITE" id="PS51733"/>
    </source>
</evidence>
<dbReference type="CDD" id="cd16442">
    <property type="entry name" value="BPL"/>
    <property type="match status" value="1"/>
</dbReference>
<gene>
    <name evidence="4" type="ORF">MINT15_21780</name>
</gene>
<dbReference type="InterPro" id="IPR004408">
    <property type="entry name" value="Biotin_CoA_COase_ligase"/>
</dbReference>
<comment type="caution">
    <text evidence="4">The sequence shown here is derived from an EMBL/GenBank/DDBJ whole genome shotgun (WGS) entry which is preliminary data.</text>
</comment>
<dbReference type="OMA" id="AVWKHIE"/>
<dbReference type="Gene3D" id="3.30.930.10">
    <property type="entry name" value="Bira Bifunctional Protein, Domain 2"/>
    <property type="match status" value="1"/>
</dbReference>
<dbReference type="InterPro" id="IPR045864">
    <property type="entry name" value="aa-tRNA-synth_II/BPL/LPL"/>
</dbReference>
<dbReference type="AlphaFoldDB" id="A0A837D7U8"/>
<feature type="region of interest" description="Disordered" evidence="2">
    <location>
        <begin position="161"/>
        <end position="180"/>
    </location>
</feature>
<dbReference type="GO" id="GO:0005737">
    <property type="term" value="C:cytoplasm"/>
    <property type="evidence" value="ECO:0007669"/>
    <property type="project" value="TreeGrafter"/>
</dbReference>
<organism evidence="4 5">
    <name type="scientific">Saccharomonospora viridis</name>
    <dbReference type="NCBI Taxonomy" id="1852"/>
    <lineage>
        <taxon>Bacteria</taxon>
        <taxon>Bacillati</taxon>
        <taxon>Actinomycetota</taxon>
        <taxon>Actinomycetes</taxon>
        <taxon>Pseudonocardiales</taxon>
        <taxon>Pseudonocardiaceae</taxon>
        <taxon>Saccharomonospora</taxon>
    </lineage>
</organism>
<dbReference type="OrthoDB" id="9807064at2"/>
<protein>
    <submittedName>
        <fullName evidence="4">Biotin</fullName>
        <ecNumber evidence="4">6.3.4.15</ecNumber>
    </submittedName>
</protein>
<evidence type="ECO:0000256" key="2">
    <source>
        <dbReference type="SAM" id="MobiDB-lite"/>
    </source>
</evidence>
<dbReference type="SUPFAM" id="SSF55681">
    <property type="entry name" value="Class II aaRS and biotin synthetases"/>
    <property type="match status" value="1"/>
</dbReference>
<evidence type="ECO:0000313" key="4">
    <source>
        <dbReference type="EMBL" id="KHF43873.1"/>
    </source>
</evidence>
<proteinExistence type="predicted"/>
<feature type="domain" description="BPL/LPL catalytic" evidence="3">
    <location>
        <begin position="10"/>
        <end position="203"/>
    </location>
</feature>